<proteinExistence type="predicted"/>
<organism evidence="2 3">
    <name type="scientific">Protea cynaroides</name>
    <dbReference type="NCBI Taxonomy" id="273540"/>
    <lineage>
        <taxon>Eukaryota</taxon>
        <taxon>Viridiplantae</taxon>
        <taxon>Streptophyta</taxon>
        <taxon>Embryophyta</taxon>
        <taxon>Tracheophyta</taxon>
        <taxon>Spermatophyta</taxon>
        <taxon>Magnoliopsida</taxon>
        <taxon>Proteales</taxon>
        <taxon>Proteaceae</taxon>
        <taxon>Protea</taxon>
    </lineage>
</organism>
<evidence type="ECO:0000313" key="2">
    <source>
        <dbReference type="EMBL" id="KAJ4967573.1"/>
    </source>
</evidence>
<protein>
    <submittedName>
        <fullName evidence="2">Uncharacterized protein</fullName>
    </submittedName>
</protein>
<keyword evidence="1" id="KW-1133">Transmembrane helix</keyword>
<evidence type="ECO:0000256" key="1">
    <source>
        <dbReference type="SAM" id="Phobius"/>
    </source>
</evidence>
<evidence type="ECO:0000313" key="3">
    <source>
        <dbReference type="Proteomes" id="UP001141806"/>
    </source>
</evidence>
<feature type="transmembrane region" description="Helical" evidence="1">
    <location>
        <begin position="23"/>
        <end position="42"/>
    </location>
</feature>
<keyword evidence="1" id="KW-0812">Transmembrane</keyword>
<dbReference type="AlphaFoldDB" id="A0A9Q0QPZ9"/>
<accession>A0A9Q0QPZ9</accession>
<dbReference type="EMBL" id="JAMYWD010000007">
    <property type="protein sequence ID" value="KAJ4967573.1"/>
    <property type="molecule type" value="Genomic_DNA"/>
</dbReference>
<sequence>MMGSITWWFSKLNKAWAVEFKDVYIGIPISWFICYLIFWYPFYHLTDVLSAVARTFIPVILIIKCHVSSRCIIMDFVFNSLCKFLNIVTTTELLRIFSCNLNSVSINNQLFTCFCELVVVWEVQVLYASNLGLA</sequence>
<dbReference type="Proteomes" id="UP001141806">
    <property type="component" value="Unassembled WGS sequence"/>
</dbReference>
<keyword evidence="3" id="KW-1185">Reference proteome</keyword>
<gene>
    <name evidence="2" type="ORF">NE237_019422</name>
</gene>
<keyword evidence="1" id="KW-0472">Membrane</keyword>
<reference evidence="2" key="1">
    <citation type="journal article" date="2023" name="Plant J.">
        <title>The genome of the king protea, Protea cynaroides.</title>
        <authorList>
            <person name="Chang J."/>
            <person name="Duong T.A."/>
            <person name="Schoeman C."/>
            <person name="Ma X."/>
            <person name="Roodt D."/>
            <person name="Barker N."/>
            <person name="Li Z."/>
            <person name="Van de Peer Y."/>
            <person name="Mizrachi E."/>
        </authorList>
    </citation>
    <scope>NUCLEOTIDE SEQUENCE</scope>
    <source>
        <tissue evidence="2">Young leaves</tissue>
    </source>
</reference>
<comment type="caution">
    <text evidence="2">The sequence shown here is derived from an EMBL/GenBank/DDBJ whole genome shotgun (WGS) entry which is preliminary data.</text>
</comment>
<name>A0A9Q0QPZ9_9MAGN</name>